<evidence type="ECO:0000313" key="3">
    <source>
        <dbReference type="Proteomes" id="UP000632289"/>
    </source>
</evidence>
<comment type="caution">
    <text evidence="2">The sequence shown here is derived from an EMBL/GenBank/DDBJ whole genome shotgun (WGS) entry which is preliminary data.</text>
</comment>
<evidence type="ECO:0000313" key="2">
    <source>
        <dbReference type="EMBL" id="MBD3933189.1"/>
    </source>
</evidence>
<gene>
    <name evidence="2" type="ORF">IF129_16735</name>
</gene>
<dbReference type="EMBL" id="JACXYU010000008">
    <property type="protein sequence ID" value="MBD3933189.1"/>
    <property type="molecule type" value="Genomic_DNA"/>
</dbReference>
<organism evidence="2 3">
    <name type="scientific">Streptomyces chumphonensis</name>
    <dbReference type="NCBI Taxonomy" id="1214925"/>
    <lineage>
        <taxon>Bacteria</taxon>
        <taxon>Bacillati</taxon>
        <taxon>Actinomycetota</taxon>
        <taxon>Actinomycetes</taxon>
        <taxon>Kitasatosporales</taxon>
        <taxon>Streptomycetaceae</taxon>
        <taxon>Streptomyces</taxon>
    </lineage>
</organism>
<protein>
    <submittedName>
        <fullName evidence="2">ATP nucleotide 3'-pyrophosphokinase</fullName>
    </submittedName>
</protein>
<reference evidence="2" key="1">
    <citation type="submission" date="2020-09" db="EMBL/GenBank/DDBJ databases">
        <title>Secondary metabolite and genome analysis of marine Streptomyces chumphonensis KK1-2T.</title>
        <authorList>
            <person name="Phongsopitanun W."/>
            <person name="Kanchanasin P."/>
            <person name="Pittayakhajonwut P."/>
            <person name="Suwanborirux K."/>
            <person name="Tanasupawat S."/>
        </authorList>
    </citation>
    <scope>NUCLEOTIDE SEQUENCE</scope>
    <source>
        <strain evidence="2">KK1-2</strain>
    </source>
</reference>
<dbReference type="AlphaFoldDB" id="A0A927F065"/>
<name>A0A927F065_9ACTN</name>
<evidence type="ECO:0000256" key="1">
    <source>
        <dbReference type="SAM" id="MobiDB-lite"/>
    </source>
</evidence>
<sequence>MAAPAASAGTPASGALLGPALKAGPLPVGGPTDTIDTTPAPRPEAAPAEGGGWRQGDLHLDARENAAVEEFLDEAARAEKTLTPQLRTVAAWTGAELVGLDQRLKSEDSTKRKIATWLAGDPDQTVHEALADLNDSVRYTFQWEDHAYTEGVRTASHLLVDWGHENVRWANTWKDRTTYQGVNAAWKEPMWGHTYEVQFHTPAGKQAATVTHPLYEEQRLPSTSPQRKAELAERQSRIFAAVPVPEGAEELAAPAHTRPPRVPQPA</sequence>
<feature type="region of interest" description="Disordered" evidence="1">
    <location>
        <begin position="242"/>
        <end position="266"/>
    </location>
</feature>
<proteinExistence type="predicted"/>
<keyword evidence="3" id="KW-1185">Reference proteome</keyword>
<feature type="compositionally biased region" description="Low complexity" evidence="1">
    <location>
        <begin position="1"/>
        <end position="31"/>
    </location>
</feature>
<feature type="region of interest" description="Disordered" evidence="1">
    <location>
        <begin position="1"/>
        <end position="56"/>
    </location>
</feature>
<accession>A0A927F065</accession>
<dbReference type="Proteomes" id="UP000632289">
    <property type="component" value="Unassembled WGS sequence"/>
</dbReference>